<dbReference type="OrthoDB" id="9810066at2"/>
<reference evidence="2 3" key="1">
    <citation type="submission" date="2019-03" db="EMBL/GenBank/DDBJ databases">
        <title>Genomic Encyclopedia of Archaeal and Bacterial Type Strains, Phase II (KMG-II): from individual species to whole genera.</title>
        <authorList>
            <person name="Goeker M."/>
        </authorList>
    </citation>
    <scope>NUCLEOTIDE SEQUENCE [LARGE SCALE GENOMIC DNA]</scope>
    <source>
        <strain evidence="2 3">DSM 19034</strain>
    </source>
</reference>
<accession>A0A4R6IPT5</accession>
<dbReference type="InterPro" id="IPR052036">
    <property type="entry name" value="Hydrolase/PRTase-associated"/>
</dbReference>
<evidence type="ECO:0000313" key="2">
    <source>
        <dbReference type="EMBL" id="TDO24283.1"/>
    </source>
</evidence>
<feature type="chain" id="PRO_5020922174" evidence="1">
    <location>
        <begin position="22"/>
        <end position="602"/>
    </location>
</feature>
<dbReference type="SUPFAM" id="SSF159501">
    <property type="entry name" value="EreA/ChaN-like"/>
    <property type="match status" value="1"/>
</dbReference>
<keyword evidence="1" id="KW-0732">Signal</keyword>
<dbReference type="RefSeq" id="WP_133552141.1">
    <property type="nucleotide sequence ID" value="NZ_SNWM01000001.1"/>
</dbReference>
<dbReference type="Gene3D" id="3.30.1870.10">
    <property type="entry name" value="EreA-like, domain 2"/>
    <property type="match status" value="1"/>
</dbReference>
<dbReference type="Gene3D" id="1.20.1440.30">
    <property type="entry name" value="Biosynthetic Protein domain"/>
    <property type="match status" value="1"/>
</dbReference>
<feature type="signal peptide" evidence="1">
    <location>
        <begin position="1"/>
        <end position="21"/>
    </location>
</feature>
<dbReference type="Gene3D" id="2.60.120.260">
    <property type="entry name" value="Galactose-binding domain-like"/>
    <property type="match status" value="1"/>
</dbReference>
<dbReference type="Pfam" id="PF05139">
    <property type="entry name" value="Erythro_esteras"/>
    <property type="match status" value="1"/>
</dbReference>
<dbReference type="PANTHER" id="PTHR31299">
    <property type="entry name" value="ESTERASE, PUTATIVE (AFU_ORTHOLOGUE AFUA_1G05850)-RELATED"/>
    <property type="match status" value="1"/>
</dbReference>
<proteinExistence type="predicted"/>
<protein>
    <submittedName>
        <fullName evidence="2">Erythromycin esterase-like protein</fullName>
    </submittedName>
</protein>
<gene>
    <name evidence="2" type="ORF">CLV32_0572</name>
</gene>
<organism evidence="2 3">
    <name type="scientific">Pedobacter duraquae</name>
    <dbReference type="NCBI Taxonomy" id="425511"/>
    <lineage>
        <taxon>Bacteria</taxon>
        <taxon>Pseudomonadati</taxon>
        <taxon>Bacteroidota</taxon>
        <taxon>Sphingobacteriia</taxon>
        <taxon>Sphingobacteriales</taxon>
        <taxon>Sphingobacteriaceae</taxon>
        <taxon>Pedobacter</taxon>
    </lineage>
</organism>
<sequence length="602" mass="68210">MKRSTLLLLLFIISSLVTVQAQEIVNGGFELLNNKNLPRTWIIDNGESSFNIGIDSTVFFQGKHSLRIDGTKSKTTKKRPALAANTFGGASSQQLKSVELTAWIKTASTKDSTIALFIQDLKGDTIIRSFLKLSSPANNKWQKVTLRFKFGQPARWYGFYYGIEVNDSAVVWCDDVSLKVDQTPVKDLQNLYKEASATDIRWLNNNLHPIGSVKADDHIPELVPVGNILSEARIVGIGEPTHGTSEVTNLKLKLFKYLVEQKGFTTIALEENIPTCIEMNKIINQSEVNIRESLLSMPFYKCWKTTEMEALFEWLRAYNLERSNKVKLIGIDMEDIQIKGARKMLRDYGTEKNQKIATLIKLVDADLDSLLVLNSKRSNPNKIQLAANSVASDLKRMQQLLGDSEIQINDTDILFDLNTAVRVCQQWLESRFFDGKRDLFMAENISYYLNSHPSEKIMVWAHNFHIANSSQGVEKVMGAYLKENYKEGYCPLAISTGAGTYMATPDYSQKLWKTYVLELPYRGTYAYVLNKAKVDNYFLPLTKNKTNGTGGKWTLEPMKHLDLGYIYSANEDNYKYYGTLSSTFDGIFFFKNTTAAHTLINK</sequence>
<evidence type="ECO:0000256" key="1">
    <source>
        <dbReference type="SAM" id="SignalP"/>
    </source>
</evidence>
<dbReference type="Proteomes" id="UP000295499">
    <property type="component" value="Unassembled WGS sequence"/>
</dbReference>
<evidence type="ECO:0000313" key="3">
    <source>
        <dbReference type="Proteomes" id="UP000295499"/>
    </source>
</evidence>
<dbReference type="PANTHER" id="PTHR31299:SF0">
    <property type="entry name" value="ESTERASE, PUTATIVE (AFU_ORTHOLOGUE AFUA_1G05850)-RELATED"/>
    <property type="match status" value="1"/>
</dbReference>
<dbReference type="AlphaFoldDB" id="A0A4R6IPT5"/>
<dbReference type="InterPro" id="IPR007815">
    <property type="entry name" value="Emycin_Estase"/>
</dbReference>
<dbReference type="EMBL" id="SNWM01000001">
    <property type="protein sequence ID" value="TDO24283.1"/>
    <property type="molecule type" value="Genomic_DNA"/>
</dbReference>
<keyword evidence="3" id="KW-1185">Reference proteome</keyword>
<dbReference type="CDD" id="cd14728">
    <property type="entry name" value="Ere-like"/>
    <property type="match status" value="1"/>
</dbReference>
<dbReference type="Gene3D" id="3.40.1660.10">
    <property type="entry name" value="EreA-like (biosynthetic domain)"/>
    <property type="match status" value="1"/>
</dbReference>
<name>A0A4R6IPT5_9SPHI</name>
<dbReference type="GO" id="GO:0046677">
    <property type="term" value="P:response to antibiotic"/>
    <property type="evidence" value="ECO:0007669"/>
    <property type="project" value="InterPro"/>
</dbReference>
<comment type="caution">
    <text evidence="2">The sequence shown here is derived from an EMBL/GenBank/DDBJ whole genome shotgun (WGS) entry which is preliminary data.</text>
</comment>